<dbReference type="Gene3D" id="3.30.300.210">
    <property type="entry name" value="Nutrient germinant receptor protein C, domain 3"/>
    <property type="match status" value="1"/>
</dbReference>
<dbReference type="NCBIfam" id="TIGR02887">
    <property type="entry name" value="spore_ger_x_C"/>
    <property type="match status" value="1"/>
</dbReference>
<dbReference type="Pfam" id="PF25198">
    <property type="entry name" value="Spore_GerAC_N"/>
    <property type="match status" value="1"/>
</dbReference>
<evidence type="ECO:0000256" key="5">
    <source>
        <dbReference type="ARBA" id="ARBA00023136"/>
    </source>
</evidence>
<comment type="caution">
    <text evidence="10">The sequence shown here is derived from an EMBL/GenBank/DDBJ whole genome shotgun (WGS) entry which is preliminary data.</text>
</comment>
<keyword evidence="7" id="KW-0449">Lipoprotein</keyword>
<dbReference type="Proteomes" id="UP000282529">
    <property type="component" value="Unassembled WGS sequence"/>
</dbReference>
<evidence type="ECO:0000313" key="10">
    <source>
        <dbReference type="EMBL" id="RQW13009.1"/>
    </source>
</evidence>
<evidence type="ECO:0000259" key="9">
    <source>
        <dbReference type="Pfam" id="PF25198"/>
    </source>
</evidence>
<dbReference type="PROSITE" id="PS51257">
    <property type="entry name" value="PROKAR_LIPOPROTEIN"/>
    <property type="match status" value="1"/>
</dbReference>
<evidence type="ECO:0000256" key="2">
    <source>
        <dbReference type="ARBA" id="ARBA00007886"/>
    </source>
</evidence>
<gene>
    <name evidence="10" type="ORF">EH198_00835</name>
</gene>
<dbReference type="GO" id="GO:0009847">
    <property type="term" value="P:spore germination"/>
    <property type="evidence" value="ECO:0007669"/>
    <property type="project" value="InterPro"/>
</dbReference>
<evidence type="ECO:0000256" key="7">
    <source>
        <dbReference type="ARBA" id="ARBA00023288"/>
    </source>
</evidence>
<dbReference type="EMBL" id="RQPI01000001">
    <property type="protein sequence ID" value="RQW13009.1"/>
    <property type="molecule type" value="Genomic_DNA"/>
</dbReference>
<evidence type="ECO:0000256" key="4">
    <source>
        <dbReference type="ARBA" id="ARBA00022729"/>
    </source>
</evidence>
<dbReference type="InterPro" id="IPR057336">
    <property type="entry name" value="GerAC_N"/>
</dbReference>
<dbReference type="InterPro" id="IPR008844">
    <property type="entry name" value="Spore_GerAC-like"/>
</dbReference>
<keyword evidence="5" id="KW-0472">Membrane</keyword>
<organism evidence="10 11">
    <name type="scientific">Paenibacillus rhizophilus</name>
    <dbReference type="NCBI Taxonomy" id="1850366"/>
    <lineage>
        <taxon>Bacteria</taxon>
        <taxon>Bacillati</taxon>
        <taxon>Bacillota</taxon>
        <taxon>Bacilli</taxon>
        <taxon>Bacillales</taxon>
        <taxon>Paenibacillaceae</taxon>
        <taxon>Paenibacillus</taxon>
    </lineage>
</organism>
<name>A0A3N9PAX0_9BACL</name>
<comment type="similarity">
    <text evidence="2">Belongs to the GerABKC lipoprotein family.</text>
</comment>
<dbReference type="InterPro" id="IPR046953">
    <property type="entry name" value="Spore_GerAC-like_C"/>
</dbReference>
<feature type="domain" description="Spore germination GerAC-like C-terminal" evidence="8">
    <location>
        <begin position="239"/>
        <end position="408"/>
    </location>
</feature>
<comment type="subcellular location">
    <subcellularLocation>
        <location evidence="1">Membrane</location>
        <topology evidence="1">Lipid-anchor</topology>
    </subcellularLocation>
</comment>
<dbReference type="InterPro" id="IPR038501">
    <property type="entry name" value="Spore_GerAC_C_sf"/>
</dbReference>
<dbReference type="Pfam" id="PF05504">
    <property type="entry name" value="Spore_GerAC"/>
    <property type="match status" value="1"/>
</dbReference>
<keyword evidence="4" id="KW-0732">Signal</keyword>
<keyword evidence="11" id="KW-1185">Reference proteome</keyword>
<keyword evidence="6" id="KW-0564">Palmitate</keyword>
<dbReference type="Gene3D" id="6.20.190.10">
    <property type="entry name" value="Nutrient germinant receptor protein C, domain 1"/>
    <property type="match status" value="1"/>
</dbReference>
<evidence type="ECO:0000259" key="8">
    <source>
        <dbReference type="Pfam" id="PF05504"/>
    </source>
</evidence>
<dbReference type="AlphaFoldDB" id="A0A3N9PAX0"/>
<accession>A0A3N9PAX0</accession>
<evidence type="ECO:0000313" key="11">
    <source>
        <dbReference type="Proteomes" id="UP000282529"/>
    </source>
</evidence>
<dbReference type="PANTHER" id="PTHR35789:SF1">
    <property type="entry name" value="SPORE GERMINATION PROTEIN B3"/>
    <property type="match status" value="1"/>
</dbReference>
<evidence type="ECO:0000256" key="3">
    <source>
        <dbReference type="ARBA" id="ARBA00022544"/>
    </source>
</evidence>
<dbReference type="OrthoDB" id="9816067at2"/>
<keyword evidence="3" id="KW-0309">Germination</keyword>
<dbReference type="PANTHER" id="PTHR35789">
    <property type="entry name" value="SPORE GERMINATION PROTEIN B3"/>
    <property type="match status" value="1"/>
</dbReference>
<sequence length="422" mass="47360">METLRGKVRIAVTKRILFLIILLALPLLSGCWSRREVNDVAFVSGIGIDQMEDGRIRLALQLAIPRMLGSSGQGGTSSSGEKDIAAKAVWIVSESGESIMDAYRKLQEKLQREIFFAHNRIICIGESMARQGLSPVLDFFVRYQESRMQSYLIFTRGEALDLLYYLPKFEKIPAEVMRESEKTGTGIGAKMRDFAEMLLADDSQPVADEMDVVASNVQGSEETAKRVPPSDIEGSIALKGLAVFKDDKLVGWIDRKEARGVLWFHNKTKKGSAYTLEIPKEKGGGKVSLEMISSKTELTPFLKEGEVGMEVKAYLKGDLYESSSSLDLTNPESIRLIENLLAEDVENRLRLTLKKVQKDYRSDIIGFGAAVHRKYPRQWQNGLNERWDQLFTEIPVTIHSKMTVRNTGLTGSSLKQKEEENK</sequence>
<evidence type="ECO:0000256" key="1">
    <source>
        <dbReference type="ARBA" id="ARBA00004635"/>
    </source>
</evidence>
<evidence type="ECO:0000256" key="6">
    <source>
        <dbReference type="ARBA" id="ARBA00023139"/>
    </source>
</evidence>
<dbReference type="GO" id="GO:0016020">
    <property type="term" value="C:membrane"/>
    <property type="evidence" value="ECO:0007669"/>
    <property type="project" value="UniProtKB-SubCell"/>
</dbReference>
<protein>
    <submittedName>
        <fullName evidence="10">Ger(X)C family spore germination protein</fullName>
    </submittedName>
</protein>
<feature type="domain" description="Spore germination protein N-terminal" evidence="9">
    <location>
        <begin position="34"/>
        <end position="207"/>
    </location>
</feature>
<proteinExistence type="inferred from homology"/>
<reference evidence="10 11" key="1">
    <citation type="submission" date="2018-11" db="EMBL/GenBank/DDBJ databases">
        <title>Genome sequence of strain 7197.</title>
        <authorList>
            <person name="Gao J."/>
            <person name="Sun J."/>
        </authorList>
    </citation>
    <scope>NUCLEOTIDE SEQUENCE [LARGE SCALE GENOMIC DNA]</scope>
    <source>
        <strain evidence="10 11">7197</strain>
    </source>
</reference>